<protein>
    <submittedName>
        <fullName evidence="3">Predicted O-linked GlnNAc transferase</fullName>
    </submittedName>
</protein>
<evidence type="ECO:0000256" key="1">
    <source>
        <dbReference type="ARBA" id="ARBA00022737"/>
    </source>
</evidence>
<dbReference type="EnsemblBacteria" id="ABQ86225">
    <property type="protein sequence ID" value="ABQ86225"/>
    <property type="gene ID" value="Msm_0020"/>
</dbReference>
<organism evidence="3 4">
    <name type="scientific">Methanobrevibacter smithii (strain ATCC 35061 / DSM 861 / OCM 144 / PS)</name>
    <dbReference type="NCBI Taxonomy" id="420247"/>
    <lineage>
        <taxon>Archaea</taxon>
        <taxon>Methanobacteriati</taxon>
        <taxon>Methanobacteriota</taxon>
        <taxon>Methanomada group</taxon>
        <taxon>Methanobacteria</taxon>
        <taxon>Methanobacteriales</taxon>
        <taxon>Methanobacteriaceae</taxon>
        <taxon>Methanobrevibacter</taxon>
    </lineage>
</organism>
<gene>
    <name evidence="3" type="ordered locus">Msm_0020</name>
</gene>
<keyword evidence="3" id="KW-0808">Transferase</keyword>
<evidence type="ECO:0000313" key="4">
    <source>
        <dbReference type="Proteomes" id="UP000001992"/>
    </source>
</evidence>
<accession>A5UJ47</accession>
<dbReference type="STRING" id="420247.Msm_0020"/>
<dbReference type="InterPro" id="IPR011990">
    <property type="entry name" value="TPR-like_helical_dom_sf"/>
</dbReference>
<dbReference type="InterPro" id="IPR051685">
    <property type="entry name" value="Ycf3/AcsC/BcsC/TPR_MFPF"/>
</dbReference>
<dbReference type="HOGENOM" id="CLU_2230417_0_0_2"/>
<sequence length="105" mass="12037">MELNPKDKNAIYFKAEAYFALKNYKKALTACDDYLRITSVNVFDSNVYSLKTKILMISDNFEEALAVIDEGLKIHPDDDSIYATKAMILLRHINMMKVLNVSIKL</sequence>
<dbReference type="GeneID" id="78816645"/>
<dbReference type="RefSeq" id="WP_011953627.1">
    <property type="nucleotide sequence ID" value="NC_009515.1"/>
</dbReference>
<dbReference type="GO" id="GO:0016740">
    <property type="term" value="F:transferase activity"/>
    <property type="evidence" value="ECO:0007669"/>
    <property type="project" value="UniProtKB-KW"/>
</dbReference>
<dbReference type="eggNOG" id="arCOG03032">
    <property type="taxonomic scope" value="Archaea"/>
</dbReference>
<dbReference type="EMBL" id="CP000678">
    <property type="protein sequence ID" value="ABQ86225.1"/>
    <property type="molecule type" value="Genomic_DNA"/>
</dbReference>
<proteinExistence type="predicted"/>
<dbReference type="Gene3D" id="1.25.40.10">
    <property type="entry name" value="Tetratricopeptide repeat domain"/>
    <property type="match status" value="1"/>
</dbReference>
<dbReference type="PATRIC" id="fig|420247.28.peg.21"/>
<dbReference type="Proteomes" id="UP000001992">
    <property type="component" value="Chromosome"/>
</dbReference>
<dbReference type="PANTHER" id="PTHR44943">
    <property type="entry name" value="CELLULOSE SYNTHASE OPERON PROTEIN C"/>
    <property type="match status" value="1"/>
</dbReference>
<evidence type="ECO:0000313" key="3">
    <source>
        <dbReference type="EMBL" id="ABQ86225.1"/>
    </source>
</evidence>
<evidence type="ECO:0000256" key="2">
    <source>
        <dbReference type="ARBA" id="ARBA00022803"/>
    </source>
</evidence>
<keyword evidence="1" id="KW-0677">Repeat</keyword>
<dbReference type="BioCyc" id="MSMI420247:GHWZ-20-MONOMER"/>
<dbReference type="PANTHER" id="PTHR44943:SF4">
    <property type="entry name" value="TPR REPEAT-CONTAINING PROTEIN MJ0798"/>
    <property type="match status" value="1"/>
</dbReference>
<reference evidence="3 4" key="1">
    <citation type="journal article" date="2007" name="Proc. Natl. Acad. Sci. U.S.A.">
        <title>Genomic and metabolic adaptations of Methanobrevibacter smithii to the human gut.</title>
        <authorList>
            <person name="Samuel B.S."/>
            <person name="Hansen E.E."/>
            <person name="Manchester J.K."/>
            <person name="Coutinho P.M."/>
            <person name="Henrissat B."/>
            <person name="Fulton R."/>
            <person name="Latreille P."/>
            <person name="Kim K."/>
            <person name="Wilson R.K."/>
            <person name="Gordon J.I."/>
        </authorList>
    </citation>
    <scope>NUCLEOTIDE SEQUENCE [LARGE SCALE GENOMIC DNA]</scope>
    <source>
        <strain evidence="4">ATCC 35061 / DSM 861 / OCM 144 / PS</strain>
    </source>
</reference>
<dbReference type="AlphaFoldDB" id="A5UJ47"/>
<name>A5UJ47_METS3</name>
<dbReference type="KEGG" id="msi:Msm_0020"/>
<keyword evidence="2" id="KW-0802">TPR repeat</keyword>
<dbReference type="SUPFAM" id="SSF48452">
    <property type="entry name" value="TPR-like"/>
    <property type="match status" value="1"/>
</dbReference>
<keyword evidence="4" id="KW-1185">Reference proteome</keyword>